<name>A0A9P7EWY6_9AGAM</name>
<organism evidence="2 3">
    <name type="scientific">Suillus discolor</name>
    <dbReference type="NCBI Taxonomy" id="1912936"/>
    <lineage>
        <taxon>Eukaryota</taxon>
        <taxon>Fungi</taxon>
        <taxon>Dikarya</taxon>
        <taxon>Basidiomycota</taxon>
        <taxon>Agaricomycotina</taxon>
        <taxon>Agaricomycetes</taxon>
        <taxon>Agaricomycetidae</taxon>
        <taxon>Boletales</taxon>
        <taxon>Suillineae</taxon>
        <taxon>Suillaceae</taxon>
        <taxon>Suillus</taxon>
    </lineage>
</organism>
<protein>
    <submittedName>
        <fullName evidence="2">Uncharacterized protein</fullName>
    </submittedName>
</protein>
<accession>A0A9P7EWY6</accession>
<proteinExistence type="predicted"/>
<dbReference type="Proteomes" id="UP000823399">
    <property type="component" value="Unassembled WGS sequence"/>
</dbReference>
<sequence length="193" mass="22004">MMVHRHTEKWIRSPDQRSTKSHPWPGNNLLLNTSQGHDQERKRNYSSRVHIVKTEGASEHAPGEDMNCRLEEMLETINHSSYSYHPTNIPHLHCPSDIMIVSKNTQEWNTLQGLNYDEPAYDHDPWRKLISRTNKLSTQPENVLEGMDILLKRVLGTGRKTVARTIKARGTPLSVAYAGSGRAQCIILYKPAA</sequence>
<dbReference type="OrthoDB" id="10543156at2759"/>
<evidence type="ECO:0000313" key="2">
    <source>
        <dbReference type="EMBL" id="KAG2094874.1"/>
    </source>
</evidence>
<comment type="caution">
    <text evidence="2">The sequence shown here is derived from an EMBL/GenBank/DDBJ whole genome shotgun (WGS) entry which is preliminary data.</text>
</comment>
<dbReference type="EMBL" id="JABBWM010000077">
    <property type="protein sequence ID" value="KAG2094874.1"/>
    <property type="molecule type" value="Genomic_DNA"/>
</dbReference>
<feature type="compositionally biased region" description="Basic and acidic residues" evidence="1">
    <location>
        <begin position="8"/>
        <end position="18"/>
    </location>
</feature>
<evidence type="ECO:0000256" key="1">
    <source>
        <dbReference type="SAM" id="MobiDB-lite"/>
    </source>
</evidence>
<reference evidence="2" key="1">
    <citation type="journal article" date="2020" name="New Phytol.">
        <title>Comparative genomics reveals dynamic genome evolution in host specialist ectomycorrhizal fungi.</title>
        <authorList>
            <person name="Lofgren L.A."/>
            <person name="Nguyen N.H."/>
            <person name="Vilgalys R."/>
            <person name="Ruytinx J."/>
            <person name="Liao H.L."/>
            <person name="Branco S."/>
            <person name="Kuo A."/>
            <person name="LaButti K."/>
            <person name="Lipzen A."/>
            <person name="Andreopoulos W."/>
            <person name="Pangilinan J."/>
            <person name="Riley R."/>
            <person name="Hundley H."/>
            <person name="Na H."/>
            <person name="Barry K."/>
            <person name="Grigoriev I.V."/>
            <person name="Stajich J.E."/>
            <person name="Kennedy P.G."/>
        </authorList>
    </citation>
    <scope>NUCLEOTIDE SEQUENCE</scope>
    <source>
        <strain evidence="2">FC423</strain>
    </source>
</reference>
<dbReference type="AlphaFoldDB" id="A0A9P7EWY6"/>
<dbReference type="RefSeq" id="XP_041287687.1">
    <property type="nucleotide sequence ID" value="XM_041440663.1"/>
</dbReference>
<gene>
    <name evidence="2" type="ORF">F5147DRAFT_763838</name>
</gene>
<keyword evidence="3" id="KW-1185">Reference proteome</keyword>
<feature type="region of interest" description="Disordered" evidence="1">
    <location>
        <begin position="1"/>
        <end position="45"/>
    </location>
</feature>
<evidence type="ECO:0000313" key="3">
    <source>
        <dbReference type="Proteomes" id="UP000823399"/>
    </source>
</evidence>
<dbReference type="GeneID" id="64702922"/>